<keyword evidence="2" id="KW-0343">GTPase activation</keyword>
<feature type="domain" description="Ras-associating" evidence="6">
    <location>
        <begin position="791"/>
        <end position="867"/>
    </location>
</feature>
<evidence type="ECO:0000259" key="6">
    <source>
        <dbReference type="PROSITE" id="PS50200"/>
    </source>
</evidence>
<keyword evidence="3" id="KW-0727">SH2 domain</keyword>
<protein>
    <recommendedName>
        <fullName evidence="9">SH2 domain-containing protein</fullName>
    </recommendedName>
</protein>
<dbReference type="PROSITE" id="PS50200">
    <property type="entry name" value="RA"/>
    <property type="match status" value="1"/>
</dbReference>
<dbReference type="Pfam" id="PF02204">
    <property type="entry name" value="VPS9"/>
    <property type="match status" value="1"/>
</dbReference>
<feature type="compositionally biased region" description="Pro residues" evidence="4">
    <location>
        <begin position="878"/>
        <end position="896"/>
    </location>
</feature>
<feature type="compositionally biased region" description="Pro residues" evidence="4">
    <location>
        <begin position="1083"/>
        <end position="1095"/>
    </location>
</feature>
<dbReference type="PANTHER" id="PTHR23101">
    <property type="entry name" value="RAB GDP/GTP EXCHANGE FACTOR"/>
    <property type="match status" value="1"/>
</dbReference>
<dbReference type="SMART" id="SM00167">
    <property type="entry name" value="VPS9"/>
    <property type="match status" value="1"/>
</dbReference>
<dbReference type="GO" id="GO:0005085">
    <property type="term" value="F:guanyl-nucleotide exchange factor activity"/>
    <property type="evidence" value="ECO:0007669"/>
    <property type="project" value="InterPro"/>
</dbReference>
<feature type="compositionally biased region" description="Pro residues" evidence="4">
    <location>
        <begin position="987"/>
        <end position="1072"/>
    </location>
</feature>
<feature type="region of interest" description="Disordered" evidence="4">
    <location>
        <begin position="293"/>
        <end position="500"/>
    </location>
</feature>
<dbReference type="SUPFAM" id="SSF109993">
    <property type="entry name" value="VPS9 domain"/>
    <property type="match status" value="1"/>
</dbReference>
<feature type="compositionally biased region" description="Basic and acidic residues" evidence="4">
    <location>
        <begin position="365"/>
        <end position="382"/>
    </location>
</feature>
<dbReference type="Gene3D" id="3.30.505.10">
    <property type="entry name" value="SH2 domain"/>
    <property type="match status" value="1"/>
</dbReference>
<evidence type="ECO:0000256" key="4">
    <source>
        <dbReference type="SAM" id="MobiDB-lite"/>
    </source>
</evidence>
<feature type="compositionally biased region" description="Pro residues" evidence="4">
    <location>
        <begin position="957"/>
        <end position="980"/>
    </location>
</feature>
<dbReference type="InterPro" id="IPR045046">
    <property type="entry name" value="Vps9-like"/>
</dbReference>
<keyword evidence="8" id="KW-1185">Reference proteome</keyword>
<proteinExistence type="inferred from homology"/>
<feature type="compositionally biased region" description="Basic and acidic residues" evidence="4">
    <location>
        <begin position="314"/>
        <end position="325"/>
    </location>
</feature>
<feature type="compositionally biased region" description="Basic and acidic residues" evidence="4">
    <location>
        <begin position="410"/>
        <end position="438"/>
    </location>
</feature>
<dbReference type="Proteomes" id="UP001460270">
    <property type="component" value="Unassembled WGS sequence"/>
</dbReference>
<evidence type="ECO:0000313" key="8">
    <source>
        <dbReference type="Proteomes" id="UP001460270"/>
    </source>
</evidence>
<comment type="caution">
    <text evidence="7">The sequence shown here is derived from an EMBL/GenBank/DDBJ whole genome shotgun (WGS) entry which is preliminary data.</text>
</comment>
<feature type="compositionally biased region" description="Pro residues" evidence="4">
    <location>
        <begin position="939"/>
        <end position="950"/>
    </location>
</feature>
<accession>A0AAW0NYA1</accession>
<sequence>MEASLVADTGQPGPLISLSCSPSPLSPSSNPSRPFRPKPPPPPTPKPAPNSPRSPSAPPPLPSTVTTPCFNPPPNLPAPLCPTPAPPVQQTNAAPSDKTAASDSPNSTFDPLTSPETSALSLTDRLQHTSSIWQPKGLSQDQVTAILKEEQPGVFLVHSTSDESGVTLSVRTADQQQIPAVQSLAVKRHGTFLHLDGSFLVFDDVFKLVSFYCVSRDVLPLSLRLPQAIATATGTEALEVMAAAGKGKHMTEPLWTSDLHLQSRSNHSNVNQGETYLHLNPVIVTETAITRKNTESSTCKPASSDPTSLQHNGEAPEKVSAEVKVHSKPPNSDAKYKRPPPRPPSVSGGMGLLFSATAAHSTPAVDRKEDAKTTEEKNDKKPAPNAPSRPPMPQSRAGPRAALRSSRRSNGKERESEREEELQRGRADQFLPRDENLRPQRLKRVPVRPEQGAGSPPSPGRRPDVSLYSPQGGAVLVTDPDSASTSSTEEETETHDQSAARLSTVLTGLISHDRRLTQKIVELARDPSSYFGNLVKEHRAFTLETMSRHGSSTELLQEIRQMMTQLKIYLLQSSELHSMMEPQHQYAQDKLEPIYQCLEKLHNDSGSLEKLAQNQSMVLGSTTTALGVTTAVPRLLPWRKSASNSATCTWNTRLKGRSRCCSKPAKSSTTPWPSARLGELTVQTTSCCDDVCFARSNLSNLQLDVEYMMELMDPALTLGEGSYYLTTTYGALEHIKTFDQQRSATRQLSREVQDSIHRWERRRTLNKESTTQASVRDFLTVCCPIVEENPKTLGVLPTTTIEELSQQCASRFEQEISEHGVSDPDCFVLSVVIDDEQRPLAPTEVALSVKNNCQPGAYCFVYHPKDQPVARPVRSGPRDPPPAPPPTAPPSAPSPAPNSSMIPPNTSPPTSVPPVRPPNAPPPMPSSSLTPPVSSSSPPVRPPNVPPPMPSSAVAPPNIPPPVSSSSPPVRPPSVPPPTPTTSTVPPGVPPPVSPQRPAPCPVSPPVRFPKGPPPIPNSSPKTPPPISAPISAHPPAPPPSRPPAPSPPATSPPSVPPPVPSPSPVLVPPSVAPTVPSSVSPPLTPPPVPPPTVSAPPESTSLEEAVALEPEAESTEEGSLISL</sequence>
<dbReference type="PANTHER" id="PTHR23101:SF58">
    <property type="entry name" value="RAS AND RAB INTERACTOR 3"/>
    <property type="match status" value="1"/>
</dbReference>
<dbReference type="EMBL" id="JBBPFD010000012">
    <property type="protein sequence ID" value="KAK7904084.1"/>
    <property type="molecule type" value="Genomic_DNA"/>
</dbReference>
<feature type="compositionally biased region" description="Low complexity" evidence="4">
    <location>
        <begin position="1096"/>
        <end position="1110"/>
    </location>
</feature>
<dbReference type="Pfam" id="PF23268">
    <property type="entry name" value="RIN1"/>
    <property type="match status" value="1"/>
</dbReference>
<feature type="compositionally biased region" description="Pro residues" evidence="4">
    <location>
        <begin position="905"/>
        <end position="925"/>
    </location>
</feature>
<evidence type="ECO:0008006" key="9">
    <source>
        <dbReference type="Google" id="ProtNLM"/>
    </source>
</evidence>
<reference evidence="8" key="1">
    <citation type="submission" date="2024-04" db="EMBL/GenBank/DDBJ databases">
        <title>Salinicola lusitanus LLJ914,a marine bacterium isolated from the Okinawa Trough.</title>
        <authorList>
            <person name="Li J."/>
        </authorList>
    </citation>
    <scope>NUCLEOTIDE SEQUENCE [LARGE SCALE GENOMIC DNA]</scope>
</reference>
<comment type="similarity">
    <text evidence="1">Belongs to the RIN (Ras interaction/interference) family.</text>
</comment>
<dbReference type="GO" id="GO:0005096">
    <property type="term" value="F:GTPase activator activity"/>
    <property type="evidence" value="ECO:0007669"/>
    <property type="project" value="UniProtKB-KW"/>
</dbReference>
<feature type="compositionally biased region" description="Low complexity" evidence="4">
    <location>
        <begin position="1073"/>
        <end position="1082"/>
    </location>
</feature>
<feature type="compositionally biased region" description="Pro residues" evidence="4">
    <location>
        <begin position="384"/>
        <end position="393"/>
    </location>
</feature>
<dbReference type="InterPro" id="IPR036860">
    <property type="entry name" value="SH2_dom_sf"/>
</dbReference>
<feature type="region of interest" description="Disordered" evidence="4">
    <location>
        <begin position="869"/>
        <end position="1124"/>
    </location>
</feature>
<dbReference type="InterPro" id="IPR000980">
    <property type="entry name" value="SH2"/>
</dbReference>
<dbReference type="GO" id="GO:0016192">
    <property type="term" value="P:vesicle-mediated transport"/>
    <property type="evidence" value="ECO:0007669"/>
    <property type="project" value="InterPro"/>
</dbReference>
<dbReference type="GO" id="GO:0031267">
    <property type="term" value="F:small GTPase binding"/>
    <property type="evidence" value="ECO:0007669"/>
    <property type="project" value="TreeGrafter"/>
</dbReference>
<dbReference type="InterPro" id="IPR000159">
    <property type="entry name" value="RA_dom"/>
</dbReference>
<feature type="compositionally biased region" description="Low complexity" evidence="4">
    <location>
        <begin position="926"/>
        <end position="938"/>
    </location>
</feature>
<dbReference type="GO" id="GO:0007165">
    <property type="term" value="P:signal transduction"/>
    <property type="evidence" value="ECO:0007669"/>
    <property type="project" value="InterPro"/>
</dbReference>
<feature type="domain" description="SH2" evidence="5">
    <location>
        <begin position="133"/>
        <end position="227"/>
    </location>
</feature>
<evidence type="ECO:0000313" key="7">
    <source>
        <dbReference type="EMBL" id="KAK7904084.1"/>
    </source>
</evidence>
<dbReference type="InterPro" id="IPR003123">
    <property type="entry name" value="VPS9"/>
</dbReference>
<evidence type="ECO:0000256" key="1">
    <source>
        <dbReference type="ARBA" id="ARBA00006919"/>
    </source>
</evidence>
<feature type="compositionally biased region" description="Polar residues" evidence="4">
    <location>
        <begin position="293"/>
        <end position="311"/>
    </location>
</feature>
<feature type="compositionally biased region" description="Polar residues" evidence="4">
    <location>
        <begin position="88"/>
        <end position="120"/>
    </location>
</feature>
<gene>
    <name evidence="7" type="ORF">WMY93_016691</name>
</gene>
<dbReference type="InterPro" id="IPR037191">
    <property type="entry name" value="VPS9_dom_sf"/>
</dbReference>
<organism evidence="7 8">
    <name type="scientific">Mugilogobius chulae</name>
    <name type="common">yellowstripe goby</name>
    <dbReference type="NCBI Taxonomy" id="88201"/>
    <lineage>
        <taxon>Eukaryota</taxon>
        <taxon>Metazoa</taxon>
        <taxon>Chordata</taxon>
        <taxon>Craniata</taxon>
        <taxon>Vertebrata</taxon>
        <taxon>Euteleostomi</taxon>
        <taxon>Actinopterygii</taxon>
        <taxon>Neopterygii</taxon>
        <taxon>Teleostei</taxon>
        <taxon>Neoteleostei</taxon>
        <taxon>Acanthomorphata</taxon>
        <taxon>Gobiaria</taxon>
        <taxon>Gobiiformes</taxon>
        <taxon>Gobioidei</taxon>
        <taxon>Gobiidae</taxon>
        <taxon>Gobionellinae</taxon>
        <taxon>Mugilogobius</taxon>
    </lineage>
</organism>
<dbReference type="Gene3D" id="1.20.1050.80">
    <property type="entry name" value="VPS9 domain"/>
    <property type="match status" value="1"/>
</dbReference>
<dbReference type="PROSITE" id="PS50001">
    <property type="entry name" value="SH2"/>
    <property type="match status" value="1"/>
</dbReference>
<name>A0AAW0NYA1_9GOBI</name>
<feature type="region of interest" description="Disordered" evidence="4">
    <location>
        <begin position="1"/>
        <end position="120"/>
    </location>
</feature>
<evidence type="ECO:0000256" key="3">
    <source>
        <dbReference type="PROSITE-ProRule" id="PRU00191"/>
    </source>
</evidence>
<evidence type="ECO:0000259" key="5">
    <source>
        <dbReference type="PROSITE" id="PS50001"/>
    </source>
</evidence>
<dbReference type="SUPFAM" id="SSF55550">
    <property type="entry name" value="SH2 domain"/>
    <property type="match status" value="1"/>
</dbReference>
<dbReference type="GO" id="GO:0005829">
    <property type="term" value="C:cytosol"/>
    <property type="evidence" value="ECO:0007669"/>
    <property type="project" value="TreeGrafter"/>
</dbReference>
<feature type="compositionally biased region" description="Pro residues" evidence="4">
    <location>
        <begin position="37"/>
        <end position="62"/>
    </location>
</feature>
<dbReference type="GO" id="GO:0030139">
    <property type="term" value="C:endocytic vesicle"/>
    <property type="evidence" value="ECO:0007669"/>
    <property type="project" value="TreeGrafter"/>
</dbReference>
<feature type="compositionally biased region" description="Pro residues" evidence="4">
    <location>
        <begin position="70"/>
        <end position="87"/>
    </location>
</feature>
<feature type="compositionally biased region" description="Low complexity" evidence="4">
    <location>
        <begin position="12"/>
        <end position="33"/>
    </location>
</feature>
<evidence type="ECO:0000256" key="2">
    <source>
        <dbReference type="ARBA" id="ARBA00022468"/>
    </source>
</evidence>
<dbReference type="AlphaFoldDB" id="A0AAW0NYA1"/>